<accession>F2JMU3</accession>
<proteinExistence type="predicted"/>
<evidence type="ECO:0000313" key="2">
    <source>
        <dbReference type="EMBL" id="ADZ85858.1"/>
    </source>
</evidence>
<dbReference type="GO" id="GO:0016829">
    <property type="term" value="F:lyase activity"/>
    <property type="evidence" value="ECO:0007669"/>
    <property type="project" value="InterPro"/>
</dbReference>
<dbReference type="AlphaFoldDB" id="F2JMU3"/>
<dbReference type="Proteomes" id="UP000008467">
    <property type="component" value="Chromosome"/>
</dbReference>
<keyword evidence="1" id="KW-0812">Transmembrane</keyword>
<feature type="transmembrane region" description="Helical" evidence="1">
    <location>
        <begin position="63"/>
        <end position="82"/>
    </location>
</feature>
<keyword evidence="1" id="KW-0472">Membrane</keyword>
<keyword evidence="3" id="KW-1185">Reference proteome</keyword>
<name>F2JMU3_CELLD</name>
<evidence type="ECO:0000313" key="3">
    <source>
        <dbReference type="Proteomes" id="UP000008467"/>
    </source>
</evidence>
<dbReference type="RefSeq" id="WP_013659129.1">
    <property type="nucleotide sequence ID" value="NC_015275.1"/>
</dbReference>
<dbReference type="InterPro" id="IPR005661">
    <property type="entry name" value="OadB_MmdB"/>
</dbReference>
<protein>
    <submittedName>
        <fullName evidence="2">Na+transporting methylmalonyl-CoA/oxaloacetate decarboxylase beta subunit</fullName>
    </submittedName>
</protein>
<gene>
    <name evidence="2" type="ordered locus">Clole_4186</name>
</gene>
<reference evidence="2 3" key="1">
    <citation type="journal article" date="2011" name="J. Bacteriol.">
        <title>Complete genome sequence of the cellulose-degrading bacterium Cellulosilyticum lentocellum.</title>
        <authorList>
            <consortium name="US DOE Joint Genome Institute"/>
            <person name="Miller D.A."/>
            <person name="Suen G."/>
            <person name="Bruce D."/>
            <person name="Copeland A."/>
            <person name="Cheng J.F."/>
            <person name="Detter C."/>
            <person name="Goodwin L.A."/>
            <person name="Han C.S."/>
            <person name="Hauser L.J."/>
            <person name="Land M.L."/>
            <person name="Lapidus A."/>
            <person name="Lucas S."/>
            <person name="Meincke L."/>
            <person name="Pitluck S."/>
            <person name="Tapia R."/>
            <person name="Teshima H."/>
            <person name="Woyke T."/>
            <person name="Fox B.G."/>
            <person name="Angert E.R."/>
            <person name="Currie C.R."/>
        </authorList>
    </citation>
    <scope>NUCLEOTIDE SEQUENCE [LARGE SCALE GENOMIC DNA]</scope>
    <source>
        <strain evidence="3">ATCC 49066 / DSM 5427 / NCIMB 11756 / RHM5</strain>
    </source>
</reference>
<dbReference type="HOGENOM" id="CLU_181350_0_0_9"/>
<evidence type="ECO:0000256" key="1">
    <source>
        <dbReference type="SAM" id="Phobius"/>
    </source>
</evidence>
<dbReference type="KEGG" id="cle:Clole_4186"/>
<dbReference type="Pfam" id="PF03977">
    <property type="entry name" value="OAD_beta"/>
    <property type="match status" value="1"/>
</dbReference>
<feature type="transmembrane region" description="Helical" evidence="1">
    <location>
        <begin position="12"/>
        <end position="31"/>
    </location>
</feature>
<sequence>MRDNKWTNKKGIVLTIIGLVVISIISMVFILNENGKESASIAIIGGADGPTAIFVSSSVSLEAVAITVCGLILVVGMGIFIYKKIKK</sequence>
<dbReference type="GO" id="GO:0006814">
    <property type="term" value="P:sodium ion transport"/>
    <property type="evidence" value="ECO:0007669"/>
    <property type="project" value="InterPro"/>
</dbReference>
<dbReference type="EMBL" id="CP002582">
    <property type="protein sequence ID" value="ADZ85858.1"/>
    <property type="molecule type" value="Genomic_DNA"/>
</dbReference>
<organism evidence="2 3">
    <name type="scientific">Cellulosilyticum lentocellum (strain ATCC 49066 / DSM 5427 / NCIMB 11756 / RHM5)</name>
    <name type="common">Clostridium lentocellum</name>
    <dbReference type="NCBI Taxonomy" id="642492"/>
    <lineage>
        <taxon>Bacteria</taxon>
        <taxon>Bacillati</taxon>
        <taxon>Bacillota</taxon>
        <taxon>Clostridia</taxon>
        <taxon>Lachnospirales</taxon>
        <taxon>Cellulosilyticaceae</taxon>
        <taxon>Cellulosilyticum</taxon>
    </lineage>
</organism>
<keyword evidence="1" id="KW-1133">Transmembrane helix</keyword>